<keyword evidence="2" id="KW-1185">Reference proteome</keyword>
<sequence>MGFESRLNARLIWLHFLLSNQIKTTSLFPRNIEDLLRFSIDSHAQLFQTRKVLNLEKKKHFYSGRGLLKASYSVLLYRTFRLEKSSTTHVLSTSRFCPQTRKDSRPAILPGNLLV</sequence>
<accession>A0ABP0YA29</accession>
<evidence type="ECO:0000313" key="2">
    <source>
        <dbReference type="Proteomes" id="UP001642487"/>
    </source>
</evidence>
<proteinExistence type="predicted"/>
<dbReference type="EMBL" id="OZ021737">
    <property type="protein sequence ID" value="CAK9317342.1"/>
    <property type="molecule type" value="Genomic_DNA"/>
</dbReference>
<organism evidence="1 2">
    <name type="scientific">Citrullus colocynthis</name>
    <name type="common">colocynth</name>
    <dbReference type="NCBI Taxonomy" id="252529"/>
    <lineage>
        <taxon>Eukaryota</taxon>
        <taxon>Viridiplantae</taxon>
        <taxon>Streptophyta</taxon>
        <taxon>Embryophyta</taxon>
        <taxon>Tracheophyta</taxon>
        <taxon>Spermatophyta</taxon>
        <taxon>Magnoliopsida</taxon>
        <taxon>eudicotyledons</taxon>
        <taxon>Gunneridae</taxon>
        <taxon>Pentapetalae</taxon>
        <taxon>rosids</taxon>
        <taxon>fabids</taxon>
        <taxon>Cucurbitales</taxon>
        <taxon>Cucurbitaceae</taxon>
        <taxon>Benincaseae</taxon>
        <taxon>Citrullus</taxon>
    </lineage>
</organism>
<protein>
    <submittedName>
        <fullName evidence="1">Uncharacterized protein</fullName>
    </submittedName>
</protein>
<name>A0ABP0YA29_9ROSI</name>
<dbReference type="Proteomes" id="UP001642487">
    <property type="component" value="Chromosome 3"/>
</dbReference>
<gene>
    <name evidence="1" type="ORF">CITCOLO1_LOCUS9245</name>
</gene>
<evidence type="ECO:0000313" key="1">
    <source>
        <dbReference type="EMBL" id="CAK9317342.1"/>
    </source>
</evidence>
<reference evidence="1 2" key="1">
    <citation type="submission" date="2024-03" db="EMBL/GenBank/DDBJ databases">
        <authorList>
            <person name="Gkanogiannis A."/>
            <person name="Becerra Lopez-Lavalle L."/>
        </authorList>
    </citation>
    <scope>NUCLEOTIDE SEQUENCE [LARGE SCALE GENOMIC DNA]</scope>
</reference>